<evidence type="ECO:0000256" key="4">
    <source>
        <dbReference type="ARBA" id="ARBA00022833"/>
    </source>
</evidence>
<feature type="region of interest" description="Disordered" evidence="5">
    <location>
        <begin position="215"/>
        <end position="315"/>
    </location>
</feature>
<keyword evidence="3" id="KW-0863">Zinc-finger</keyword>
<proteinExistence type="inferred from homology"/>
<evidence type="ECO:0000313" key="8">
    <source>
        <dbReference type="Proteomes" id="UP000297245"/>
    </source>
</evidence>
<dbReference type="GO" id="GO:0003690">
    <property type="term" value="F:double-stranded DNA binding"/>
    <property type="evidence" value="ECO:0007669"/>
    <property type="project" value="TreeGrafter"/>
</dbReference>
<dbReference type="Pfam" id="PF10357">
    <property type="entry name" value="WH_KIN17"/>
    <property type="match status" value="1"/>
</dbReference>
<dbReference type="GO" id="GO:0005634">
    <property type="term" value="C:nucleus"/>
    <property type="evidence" value="ECO:0007669"/>
    <property type="project" value="TreeGrafter"/>
</dbReference>
<protein>
    <recommendedName>
        <fullName evidence="6">DNA/RNA-binding protein Kin17 WH-like domain-containing protein</fullName>
    </recommendedName>
</protein>
<evidence type="ECO:0000256" key="3">
    <source>
        <dbReference type="ARBA" id="ARBA00022771"/>
    </source>
</evidence>
<dbReference type="Proteomes" id="UP000297245">
    <property type="component" value="Unassembled WGS sequence"/>
</dbReference>
<dbReference type="GO" id="GO:0006974">
    <property type="term" value="P:DNA damage response"/>
    <property type="evidence" value="ECO:0007669"/>
    <property type="project" value="TreeGrafter"/>
</dbReference>
<gene>
    <name evidence="7" type="ORF">K435DRAFT_748691</name>
</gene>
<accession>A0A4S8MK33</accession>
<dbReference type="SMART" id="SM01253">
    <property type="entry name" value="Kin17_mid"/>
    <property type="match status" value="1"/>
</dbReference>
<feature type="compositionally biased region" description="Low complexity" evidence="5">
    <location>
        <begin position="266"/>
        <end position="280"/>
    </location>
</feature>
<dbReference type="InterPro" id="IPR037321">
    <property type="entry name" value="KIN17-like"/>
</dbReference>
<dbReference type="AlphaFoldDB" id="A0A4S8MK33"/>
<dbReference type="EMBL" id="ML179073">
    <property type="protein sequence ID" value="THV02819.1"/>
    <property type="molecule type" value="Genomic_DNA"/>
</dbReference>
<dbReference type="FunFam" id="1.10.10.2030:FF:000001">
    <property type="entry name" value="DNA/RNA-binding protein KIN17, putative"/>
    <property type="match status" value="1"/>
</dbReference>
<dbReference type="InterPro" id="IPR038254">
    <property type="entry name" value="KIN17_WH-like_sf"/>
</dbReference>
<dbReference type="InterPro" id="IPR019447">
    <property type="entry name" value="DNA/RNA-bd_Kin17_WH-like_dom"/>
</dbReference>
<dbReference type="OrthoDB" id="10266249at2759"/>
<evidence type="ECO:0000256" key="1">
    <source>
        <dbReference type="ARBA" id="ARBA00008517"/>
    </source>
</evidence>
<reference evidence="7 8" key="1">
    <citation type="journal article" date="2019" name="Nat. Ecol. Evol.">
        <title>Megaphylogeny resolves global patterns of mushroom evolution.</title>
        <authorList>
            <person name="Varga T."/>
            <person name="Krizsan K."/>
            <person name="Foldi C."/>
            <person name="Dima B."/>
            <person name="Sanchez-Garcia M."/>
            <person name="Sanchez-Ramirez S."/>
            <person name="Szollosi G.J."/>
            <person name="Szarkandi J.G."/>
            <person name="Papp V."/>
            <person name="Albert L."/>
            <person name="Andreopoulos W."/>
            <person name="Angelini C."/>
            <person name="Antonin V."/>
            <person name="Barry K.W."/>
            <person name="Bougher N.L."/>
            <person name="Buchanan P."/>
            <person name="Buyck B."/>
            <person name="Bense V."/>
            <person name="Catcheside P."/>
            <person name="Chovatia M."/>
            <person name="Cooper J."/>
            <person name="Damon W."/>
            <person name="Desjardin D."/>
            <person name="Finy P."/>
            <person name="Geml J."/>
            <person name="Haridas S."/>
            <person name="Hughes K."/>
            <person name="Justo A."/>
            <person name="Karasinski D."/>
            <person name="Kautmanova I."/>
            <person name="Kiss B."/>
            <person name="Kocsube S."/>
            <person name="Kotiranta H."/>
            <person name="LaButti K.M."/>
            <person name="Lechner B.E."/>
            <person name="Liimatainen K."/>
            <person name="Lipzen A."/>
            <person name="Lukacs Z."/>
            <person name="Mihaltcheva S."/>
            <person name="Morgado L.N."/>
            <person name="Niskanen T."/>
            <person name="Noordeloos M.E."/>
            <person name="Ohm R.A."/>
            <person name="Ortiz-Santana B."/>
            <person name="Ovrebo C."/>
            <person name="Racz N."/>
            <person name="Riley R."/>
            <person name="Savchenko A."/>
            <person name="Shiryaev A."/>
            <person name="Soop K."/>
            <person name="Spirin V."/>
            <person name="Szebenyi C."/>
            <person name="Tomsovsky M."/>
            <person name="Tulloss R.E."/>
            <person name="Uehling J."/>
            <person name="Grigoriev I.V."/>
            <person name="Vagvolgyi C."/>
            <person name="Papp T."/>
            <person name="Martin F.M."/>
            <person name="Miettinen O."/>
            <person name="Hibbett D.S."/>
            <person name="Nagy L.G."/>
        </authorList>
    </citation>
    <scope>NUCLEOTIDE SEQUENCE [LARGE SCALE GENOMIC DNA]</scope>
    <source>
        <strain evidence="7 8">CBS 962.96</strain>
    </source>
</reference>
<dbReference type="GO" id="GO:0008270">
    <property type="term" value="F:zinc ion binding"/>
    <property type="evidence" value="ECO:0007669"/>
    <property type="project" value="UniProtKB-KW"/>
</dbReference>
<feature type="compositionally biased region" description="Basic and acidic residues" evidence="5">
    <location>
        <begin position="297"/>
        <end position="315"/>
    </location>
</feature>
<comment type="similarity">
    <text evidence="1">Belongs to the KIN17 family.</text>
</comment>
<dbReference type="PANTHER" id="PTHR12805">
    <property type="entry name" value="KIN17 KIN, ANTIGENIC DETERMINANT OF RECA PROTEIN HOMOLOG"/>
    <property type="match status" value="1"/>
</dbReference>
<evidence type="ECO:0000256" key="5">
    <source>
        <dbReference type="SAM" id="MobiDB-lite"/>
    </source>
</evidence>
<dbReference type="SUPFAM" id="SSF57667">
    <property type="entry name" value="beta-beta-alpha zinc fingers"/>
    <property type="match status" value="1"/>
</dbReference>
<feature type="compositionally biased region" description="Low complexity" evidence="5">
    <location>
        <begin position="217"/>
        <end position="235"/>
    </location>
</feature>
<keyword evidence="8" id="KW-1185">Reference proteome</keyword>
<dbReference type="Gene3D" id="1.10.10.2030">
    <property type="entry name" value="DNA/RNA-binding protein Kin17, conserved domain"/>
    <property type="match status" value="1"/>
</dbReference>
<evidence type="ECO:0000256" key="2">
    <source>
        <dbReference type="ARBA" id="ARBA00022723"/>
    </source>
</evidence>
<name>A0A4S8MK33_DENBC</name>
<evidence type="ECO:0000313" key="7">
    <source>
        <dbReference type="EMBL" id="THV02819.1"/>
    </source>
</evidence>
<organism evidence="7 8">
    <name type="scientific">Dendrothele bispora (strain CBS 962.96)</name>
    <dbReference type="NCBI Taxonomy" id="1314807"/>
    <lineage>
        <taxon>Eukaryota</taxon>
        <taxon>Fungi</taxon>
        <taxon>Dikarya</taxon>
        <taxon>Basidiomycota</taxon>
        <taxon>Agaricomycotina</taxon>
        <taxon>Agaricomycetes</taxon>
        <taxon>Agaricomycetidae</taxon>
        <taxon>Agaricales</taxon>
        <taxon>Agaricales incertae sedis</taxon>
        <taxon>Dendrothele</taxon>
    </lineage>
</organism>
<dbReference type="GO" id="GO:0006260">
    <property type="term" value="P:DNA replication"/>
    <property type="evidence" value="ECO:0007669"/>
    <property type="project" value="TreeGrafter"/>
</dbReference>
<keyword evidence="4" id="KW-0862">Zinc</keyword>
<keyword evidence="2" id="KW-0479">Metal-binding</keyword>
<feature type="compositionally biased region" description="Low complexity" evidence="5">
    <location>
        <begin position="186"/>
        <end position="196"/>
    </location>
</feature>
<dbReference type="InterPro" id="IPR036236">
    <property type="entry name" value="Znf_C2H2_sf"/>
</dbReference>
<dbReference type="InterPro" id="IPR056767">
    <property type="entry name" value="C2H2-Znf_KIN17"/>
</dbReference>
<feature type="domain" description="DNA/RNA-binding protein Kin17 WH-like" evidence="6">
    <location>
        <begin position="52"/>
        <end position="178"/>
    </location>
</feature>
<sequence>MPRAEVGTPKFVANKMKSKGLQRLRWYCQVCEKQCRDENGFKCHAASESHLRQMLVVGENAGKHISNFSSEFQSTFVSLLSRRFGTKRVRANQVYQEYIADKHHLHMNSTRWVTLTEFVKHLGRTGVARVDETEKGWFIAWIDNSPKALAKQEASLKKERATTSDEQRERNLIAEQIERANAEAGPSHSSESPPVEEGLKRDEGEKVVLSFSAKPVAAASGSSEASGSTSTTTESKPIGFKVNPLKPSANPLKASNPLKRPNVFKTASSSTAGGTSTSGGDSESRKRSAPMSAAERLILEDQERKRRRMDRESLA</sequence>
<dbReference type="PANTHER" id="PTHR12805:SF0">
    <property type="entry name" value="DNA_RNA-BINDING PROTEIN KIN17"/>
    <property type="match status" value="1"/>
</dbReference>
<evidence type="ECO:0000259" key="6">
    <source>
        <dbReference type="SMART" id="SM01253"/>
    </source>
</evidence>
<dbReference type="Pfam" id="PF25095">
    <property type="entry name" value="C2H2-zf_KIN17"/>
    <property type="match status" value="1"/>
</dbReference>
<feature type="region of interest" description="Disordered" evidence="5">
    <location>
        <begin position="179"/>
        <end position="202"/>
    </location>
</feature>